<comment type="caution">
    <text evidence="9">The sequence shown here is derived from an EMBL/GenBank/DDBJ whole genome shotgun (WGS) entry which is preliminary data.</text>
</comment>
<feature type="transmembrane region" description="Helical" evidence="7">
    <location>
        <begin position="374"/>
        <end position="392"/>
    </location>
</feature>
<feature type="transmembrane region" description="Helical" evidence="7">
    <location>
        <begin position="315"/>
        <end position="335"/>
    </location>
</feature>
<evidence type="ECO:0000256" key="2">
    <source>
        <dbReference type="ARBA" id="ARBA00022448"/>
    </source>
</evidence>
<dbReference type="InterPro" id="IPR050171">
    <property type="entry name" value="MFS_Transporters"/>
</dbReference>
<feature type="transmembrane region" description="Helical" evidence="7">
    <location>
        <begin position="61"/>
        <end position="84"/>
    </location>
</feature>
<dbReference type="PANTHER" id="PTHR23517:SF2">
    <property type="entry name" value="MULTIDRUG RESISTANCE PROTEIN MDTH"/>
    <property type="match status" value="1"/>
</dbReference>
<organism evidence="9 10">
    <name type="scientific">Glycomyces luteolus</name>
    <dbReference type="NCBI Taxonomy" id="2670330"/>
    <lineage>
        <taxon>Bacteria</taxon>
        <taxon>Bacillati</taxon>
        <taxon>Actinomycetota</taxon>
        <taxon>Actinomycetes</taxon>
        <taxon>Glycomycetales</taxon>
        <taxon>Glycomycetaceae</taxon>
        <taxon>Glycomyces</taxon>
    </lineage>
</organism>
<dbReference type="RefSeq" id="WP_270110990.1">
    <property type="nucleotide sequence ID" value="NZ_JAPZVP010000011.1"/>
</dbReference>
<evidence type="ECO:0000256" key="3">
    <source>
        <dbReference type="ARBA" id="ARBA00022475"/>
    </source>
</evidence>
<feature type="transmembrane region" description="Helical" evidence="7">
    <location>
        <begin position="25"/>
        <end position="49"/>
    </location>
</feature>
<dbReference type="SUPFAM" id="SSF103473">
    <property type="entry name" value="MFS general substrate transporter"/>
    <property type="match status" value="1"/>
</dbReference>
<dbReference type="InterPro" id="IPR020846">
    <property type="entry name" value="MFS_dom"/>
</dbReference>
<evidence type="ECO:0000259" key="8">
    <source>
        <dbReference type="PROSITE" id="PS50850"/>
    </source>
</evidence>
<keyword evidence="3" id="KW-1003">Cell membrane</keyword>
<feature type="transmembrane region" description="Helical" evidence="7">
    <location>
        <begin position="287"/>
        <end position="309"/>
    </location>
</feature>
<feature type="domain" description="Major facilitator superfamily (MFS) profile" evidence="8">
    <location>
        <begin position="23"/>
        <end position="399"/>
    </location>
</feature>
<dbReference type="Pfam" id="PF07690">
    <property type="entry name" value="MFS_1"/>
    <property type="match status" value="1"/>
</dbReference>
<keyword evidence="2" id="KW-0813">Transport</keyword>
<feature type="transmembrane region" description="Helical" evidence="7">
    <location>
        <begin position="254"/>
        <end position="275"/>
    </location>
</feature>
<dbReference type="Gene3D" id="1.20.1250.20">
    <property type="entry name" value="MFS general substrate transporter like domains"/>
    <property type="match status" value="1"/>
</dbReference>
<feature type="transmembrane region" description="Helical" evidence="7">
    <location>
        <begin position="174"/>
        <end position="196"/>
    </location>
</feature>
<proteinExistence type="predicted"/>
<keyword evidence="5 7" id="KW-1133">Transmembrane helix</keyword>
<dbReference type="InterPro" id="IPR036259">
    <property type="entry name" value="MFS_trans_sf"/>
</dbReference>
<reference evidence="9" key="1">
    <citation type="submission" date="2022-12" db="EMBL/GenBank/DDBJ databases">
        <title>Gycomyces niveus sp.nov.,a novel actinomycete isolated from soil in Shouguan.</title>
        <authorList>
            <person name="Yang X."/>
        </authorList>
    </citation>
    <scope>NUCLEOTIDE SEQUENCE</scope>
    <source>
        <strain evidence="9">NEAU-A15</strain>
    </source>
</reference>
<dbReference type="Proteomes" id="UP001146067">
    <property type="component" value="Unassembled WGS sequence"/>
</dbReference>
<keyword evidence="6 7" id="KW-0472">Membrane</keyword>
<evidence type="ECO:0000256" key="1">
    <source>
        <dbReference type="ARBA" id="ARBA00004651"/>
    </source>
</evidence>
<dbReference type="InterPro" id="IPR011701">
    <property type="entry name" value="MFS"/>
</dbReference>
<dbReference type="PANTHER" id="PTHR23517">
    <property type="entry name" value="RESISTANCE PROTEIN MDTM, PUTATIVE-RELATED-RELATED"/>
    <property type="match status" value="1"/>
</dbReference>
<evidence type="ECO:0000256" key="4">
    <source>
        <dbReference type="ARBA" id="ARBA00022692"/>
    </source>
</evidence>
<protein>
    <submittedName>
        <fullName evidence="9">MFS transporter</fullName>
    </submittedName>
</protein>
<feature type="transmembrane region" description="Helical" evidence="7">
    <location>
        <begin position="222"/>
        <end position="242"/>
    </location>
</feature>
<gene>
    <name evidence="9" type="ORF">O1R50_15455</name>
</gene>
<accession>A0A9X3P9V3</accession>
<feature type="transmembrane region" description="Helical" evidence="7">
    <location>
        <begin position="347"/>
        <end position="368"/>
    </location>
</feature>
<evidence type="ECO:0000256" key="7">
    <source>
        <dbReference type="SAM" id="Phobius"/>
    </source>
</evidence>
<comment type="subcellular location">
    <subcellularLocation>
        <location evidence="1">Cell membrane</location>
        <topology evidence="1">Multi-pass membrane protein</topology>
    </subcellularLocation>
</comment>
<evidence type="ECO:0000313" key="10">
    <source>
        <dbReference type="Proteomes" id="UP001146067"/>
    </source>
</evidence>
<evidence type="ECO:0000256" key="6">
    <source>
        <dbReference type="ARBA" id="ARBA00023136"/>
    </source>
</evidence>
<dbReference type="EMBL" id="JAPZVP010000011">
    <property type="protein sequence ID" value="MDA1361027.1"/>
    <property type="molecule type" value="Genomic_DNA"/>
</dbReference>
<dbReference type="GO" id="GO:0022857">
    <property type="term" value="F:transmembrane transporter activity"/>
    <property type="evidence" value="ECO:0007669"/>
    <property type="project" value="InterPro"/>
</dbReference>
<dbReference type="PROSITE" id="PS50850">
    <property type="entry name" value="MFS"/>
    <property type="match status" value="1"/>
</dbReference>
<feature type="transmembrane region" description="Helical" evidence="7">
    <location>
        <begin position="90"/>
        <end position="123"/>
    </location>
</feature>
<keyword evidence="10" id="KW-1185">Reference proteome</keyword>
<feature type="transmembrane region" description="Helical" evidence="7">
    <location>
        <begin position="144"/>
        <end position="168"/>
    </location>
</feature>
<evidence type="ECO:0000256" key="5">
    <source>
        <dbReference type="ARBA" id="ARBA00022989"/>
    </source>
</evidence>
<sequence length="405" mass="42945">MSRTEQPDPEADGVWSTLRHLPPSVITLLVGIALSRTGTFIAVFLTLYLTDLGRSPASAGLALTVFGIGSIVGSFASGTVTAWWGARQVIVGSMLLSGSAVLGVAFAADYRVLVALAFAAGLFGQMYRPAAAAMMAALTPPKRLVMVSAAARLGLNVGAALGPMLGVWLLTHSFALMFVVNALTHLAFGLIALFLLPDVRDGEPSESTAAVGYRDVFKDAKYTLVIVAMFLTGFIESQYQAVLPLQILSEGHPAWLYGTIVTLNGAIVIAFELPVTRYTQRLPMRTTIAFGSLFIGAGLALFGLPAGIWVFFAGVLVWTFGEIISAPSVVAYPALAAPSDRHRSRYIGAITTAQIGGYALGPTVGTYLFQVEHAFVWIMCAAVGLVAFLAMWRGVREPEREPSLA</sequence>
<name>A0A9X3P9V3_9ACTN</name>
<dbReference type="AlphaFoldDB" id="A0A9X3P9V3"/>
<evidence type="ECO:0000313" key="9">
    <source>
        <dbReference type="EMBL" id="MDA1361027.1"/>
    </source>
</evidence>
<dbReference type="GO" id="GO:0005886">
    <property type="term" value="C:plasma membrane"/>
    <property type="evidence" value="ECO:0007669"/>
    <property type="project" value="UniProtKB-SubCell"/>
</dbReference>
<keyword evidence="4 7" id="KW-0812">Transmembrane</keyword>